<dbReference type="NCBIfam" id="TIGR00536">
    <property type="entry name" value="hemK_fam"/>
    <property type="match status" value="1"/>
</dbReference>
<dbReference type="PROSITE" id="PS00092">
    <property type="entry name" value="N6_MTASE"/>
    <property type="match status" value="1"/>
</dbReference>
<proteinExistence type="inferred from homology"/>
<dbReference type="InterPro" id="IPR050320">
    <property type="entry name" value="N5-glutamine_MTase"/>
</dbReference>
<dbReference type="Gene3D" id="1.10.8.10">
    <property type="entry name" value="DNA helicase RuvA subunit, C-terminal domain"/>
    <property type="match status" value="1"/>
</dbReference>
<keyword evidence="2 5" id="KW-0808">Transferase</keyword>
<evidence type="ECO:0000259" key="6">
    <source>
        <dbReference type="Pfam" id="PF05175"/>
    </source>
</evidence>
<evidence type="ECO:0000256" key="4">
    <source>
        <dbReference type="ARBA" id="ARBA00048391"/>
    </source>
</evidence>
<sequence length="290" mass="32050">MTRRFDALKWAASYLRAHNRDENIGEILLEARLNLSRTTLLANLREPLTAEDADWLKARIIEHVQTGKPVQYMLGTAPFYGRDFRVTPDVLIPRQETEELVWRAGEWAARYFGKKQPRRVCDIGTGSGAIAVTLALEHPAWKVAAVDLSEKALAVAKDNAAQLGASVAFYQGSFLEPLRGKKFDMLISNPPYITREEMTDLADTVRDFEPRLALCGGEDGLDPYRAILSELPALFGDSAIFLLAFEIGAGQGSAVAAMIRRTFGDCLEELAVAKDLSGLDRNVLAALRIK</sequence>
<dbReference type="InterPro" id="IPR007848">
    <property type="entry name" value="Small_mtfrase_dom"/>
</dbReference>
<dbReference type="InterPro" id="IPR002052">
    <property type="entry name" value="DNA_methylase_N6_adenine_CS"/>
</dbReference>
<dbReference type="InterPro" id="IPR004556">
    <property type="entry name" value="HemK-like"/>
</dbReference>
<feature type="binding site" evidence="5">
    <location>
        <position position="174"/>
    </location>
    <ligand>
        <name>S-adenosyl-L-methionine</name>
        <dbReference type="ChEBI" id="CHEBI:59789"/>
    </ligand>
</feature>
<dbReference type="EC" id="2.1.1.297" evidence="5"/>
<dbReference type="HAMAP" id="MF_02126">
    <property type="entry name" value="RF_methyltr_PrmC"/>
    <property type="match status" value="1"/>
</dbReference>
<dbReference type="PANTHER" id="PTHR18895">
    <property type="entry name" value="HEMK METHYLTRANSFERASE"/>
    <property type="match status" value="1"/>
</dbReference>
<dbReference type="GO" id="GO:0032259">
    <property type="term" value="P:methylation"/>
    <property type="evidence" value="ECO:0007669"/>
    <property type="project" value="UniProtKB-KW"/>
</dbReference>
<feature type="binding site" evidence="5">
    <location>
        <position position="189"/>
    </location>
    <ligand>
        <name>S-adenosyl-L-methionine</name>
        <dbReference type="ChEBI" id="CHEBI:59789"/>
    </ligand>
</feature>
<dbReference type="NCBIfam" id="TIGR03534">
    <property type="entry name" value="RF_mod_PrmC"/>
    <property type="match status" value="1"/>
</dbReference>
<evidence type="ECO:0000256" key="5">
    <source>
        <dbReference type="HAMAP-Rule" id="MF_02126"/>
    </source>
</evidence>
<dbReference type="InterPro" id="IPR019874">
    <property type="entry name" value="RF_methyltr_PrmC"/>
</dbReference>
<comment type="function">
    <text evidence="5">Methylates the class 1 translation termination release factors RF1/PrfA and RF2/PrfB on the glutamine residue of the universally conserved GGQ motif.</text>
</comment>
<keyword evidence="9" id="KW-1185">Reference proteome</keyword>
<comment type="caution">
    <text evidence="8">The sequence shown here is derived from an EMBL/GenBank/DDBJ whole genome shotgun (WGS) entry which is preliminary data.</text>
</comment>
<comment type="catalytic activity">
    <reaction evidence="4 5">
        <text>L-glutaminyl-[peptide chain release factor] + S-adenosyl-L-methionine = N(5)-methyl-L-glutaminyl-[peptide chain release factor] + S-adenosyl-L-homocysteine + H(+)</text>
        <dbReference type="Rhea" id="RHEA:42896"/>
        <dbReference type="Rhea" id="RHEA-COMP:10271"/>
        <dbReference type="Rhea" id="RHEA-COMP:10272"/>
        <dbReference type="ChEBI" id="CHEBI:15378"/>
        <dbReference type="ChEBI" id="CHEBI:30011"/>
        <dbReference type="ChEBI" id="CHEBI:57856"/>
        <dbReference type="ChEBI" id="CHEBI:59789"/>
        <dbReference type="ChEBI" id="CHEBI:61891"/>
        <dbReference type="EC" id="2.1.1.297"/>
    </reaction>
</comment>
<dbReference type="Pfam" id="PF17827">
    <property type="entry name" value="PrmC_N"/>
    <property type="match status" value="1"/>
</dbReference>
<dbReference type="CDD" id="cd02440">
    <property type="entry name" value="AdoMet_MTases"/>
    <property type="match status" value="1"/>
</dbReference>
<dbReference type="EMBL" id="JAFBEV010000029">
    <property type="protein sequence ID" value="MBM7658980.1"/>
    <property type="molecule type" value="Genomic_DNA"/>
</dbReference>
<feature type="binding site" evidence="5">
    <location>
        <begin position="189"/>
        <end position="192"/>
    </location>
    <ligand>
        <name>substrate</name>
    </ligand>
</feature>
<gene>
    <name evidence="5" type="primary">prmC</name>
    <name evidence="8" type="ORF">JOC27_002456</name>
</gene>
<dbReference type="RefSeq" id="WP_338062810.1">
    <property type="nucleotide sequence ID" value="NZ_CBCRXA010000006.1"/>
</dbReference>
<dbReference type="Proteomes" id="UP000823201">
    <property type="component" value="Unassembled WGS sequence"/>
</dbReference>
<dbReference type="InterPro" id="IPR040758">
    <property type="entry name" value="PrmC_N"/>
</dbReference>
<feature type="binding site" evidence="5">
    <location>
        <position position="147"/>
    </location>
    <ligand>
        <name>S-adenosyl-L-methionine</name>
        <dbReference type="ChEBI" id="CHEBI:59789"/>
    </ligand>
</feature>
<protein>
    <recommendedName>
        <fullName evidence="5">Release factor glutamine methyltransferase</fullName>
        <shortName evidence="5">RF MTase</shortName>
        <ecNumber evidence="5">2.1.1.297</ecNumber>
    </recommendedName>
    <alternativeName>
        <fullName evidence="5">N5-glutamine methyltransferase PrmC</fullName>
    </alternativeName>
    <alternativeName>
        <fullName evidence="5">Protein-(glutamine-N5) MTase PrmC</fullName>
    </alternativeName>
    <alternativeName>
        <fullName evidence="5">Protein-glutamine N-methyltransferase PrmC</fullName>
    </alternativeName>
</protein>
<evidence type="ECO:0000313" key="9">
    <source>
        <dbReference type="Proteomes" id="UP000823201"/>
    </source>
</evidence>
<dbReference type="Pfam" id="PF05175">
    <property type="entry name" value="MTS"/>
    <property type="match status" value="1"/>
</dbReference>
<dbReference type="InterPro" id="IPR029063">
    <property type="entry name" value="SAM-dependent_MTases_sf"/>
</dbReference>
<feature type="domain" description="Release factor glutamine methyltransferase N-terminal" evidence="7">
    <location>
        <begin position="6"/>
        <end position="75"/>
    </location>
</feature>
<evidence type="ECO:0000256" key="2">
    <source>
        <dbReference type="ARBA" id="ARBA00022679"/>
    </source>
</evidence>
<feature type="binding site" evidence="5">
    <location>
        <begin position="124"/>
        <end position="128"/>
    </location>
    <ligand>
        <name>S-adenosyl-L-methionine</name>
        <dbReference type="ChEBI" id="CHEBI:59789"/>
    </ligand>
</feature>
<dbReference type="PANTHER" id="PTHR18895:SF74">
    <property type="entry name" value="MTRF1L RELEASE FACTOR GLUTAMINE METHYLTRANSFERASE"/>
    <property type="match status" value="1"/>
</dbReference>
<name>A0ABS2QC21_9BACL</name>
<dbReference type="Gene3D" id="3.40.50.150">
    <property type="entry name" value="Vaccinia Virus protein VP39"/>
    <property type="match status" value="1"/>
</dbReference>
<dbReference type="GO" id="GO:0102559">
    <property type="term" value="F:peptide chain release factor N(5)-glutamine methyltransferase activity"/>
    <property type="evidence" value="ECO:0007669"/>
    <property type="project" value="UniProtKB-EC"/>
</dbReference>
<keyword evidence="3 5" id="KW-0949">S-adenosyl-L-methionine</keyword>
<dbReference type="SUPFAM" id="SSF53335">
    <property type="entry name" value="S-adenosyl-L-methionine-dependent methyltransferases"/>
    <property type="match status" value="1"/>
</dbReference>
<comment type="similarity">
    <text evidence="5">Belongs to the protein N5-glutamine methyltransferase family. PrmC subfamily.</text>
</comment>
<keyword evidence="1 5" id="KW-0489">Methyltransferase</keyword>
<evidence type="ECO:0000313" key="8">
    <source>
        <dbReference type="EMBL" id="MBM7658980.1"/>
    </source>
</evidence>
<organism evidence="8 9">
    <name type="scientific">Sporolactobacillus spathodeae</name>
    <dbReference type="NCBI Taxonomy" id="1465502"/>
    <lineage>
        <taxon>Bacteria</taxon>
        <taxon>Bacillati</taxon>
        <taxon>Bacillota</taxon>
        <taxon>Bacilli</taxon>
        <taxon>Bacillales</taxon>
        <taxon>Sporolactobacillaceae</taxon>
        <taxon>Sporolactobacillus</taxon>
    </lineage>
</organism>
<evidence type="ECO:0000256" key="3">
    <source>
        <dbReference type="ARBA" id="ARBA00022691"/>
    </source>
</evidence>
<feature type="domain" description="Methyltransferase small" evidence="6">
    <location>
        <begin position="114"/>
        <end position="198"/>
    </location>
</feature>
<accession>A0ABS2QC21</accession>
<evidence type="ECO:0000259" key="7">
    <source>
        <dbReference type="Pfam" id="PF17827"/>
    </source>
</evidence>
<evidence type="ECO:0000256" key="1">
    <source>
        <dbReference type="ARBA" id="ARBA00022603"/>
    </source>
</evidence>
<reference evidence="8 9" key="1">
    <citation type="submission" date="2021-01" db="EMBL/GenBank/DDBJ databases">
        <title>Genomic Encyclopedia of Type Strains, Phase IV (KMG-IV): sequencing the most valuable type-strain genomes for metagenomic binning, comparative biology and taxonomic classification.</title>
        <authorList>
            <person name="Goeker M."/>
        </authorList>
    </citation>
    <scope>NUCLEOTIDE SEQUENCE [LARGE SCALE GENOMIC DNA]</scope>
    <source>
        <strain evidence="8 9">DSM 100968</strain>
    </source>
</reference>